<feature type="domain" description="NodB homology" evidence="3">
    <location>
        <begin position="78"/>
        <end position="255"/>
    </location>
</feature>
<dbReference type="InterPro" id="IPR051398">
    <property type="entry name" value="Polysacch_Deacetylase"/>
</dbReference>
<dbReference type="CDD" id="cd10918">
    <property type="entry name" value="CE4_NodB_like_5s_6s"/>
    <property type="match status" value="1"/>
</dbReference>
<reference evidence="4 5" key="2">
    <citation type="journal article" date="2012" name="Stand. Genomic Sci.">
        <title>Complete genome sequence of the aquatic bacterium Runella slithyformis type strain (LSU 4(T)).</title>
        <authorList>
            <person name="Copeland A."/>
            <person name="Zhang X."/>
            <person name="Misra M."/>
            <person name="Lapidus A."/>
            <person name="Nolan M."/>
            <person name="Lucas S."/>
            <person name="Deshpande S."/>
            <person name="Cheng J.F."/>
            <person name="Tapia R."/>
            <person name="Goodwin L.A."/>
            <person name="Pitluck S."/>
            <person name="Liolios K."/>
            <person name="Pagani I."/>
            <person name="Ivanova N."/>
            <person name="Mikhailova N."/>
            <person name="Pati A."/>
            <person name="Chen A."/>
            <person name="Palaniappan K."/>
            <person name="Land M."/>
            <person name="Hauser L."/>
            <person name="Pan C."/>
            <person name="Jeffries C.D."/>
            <person name="Detter J.C."/>
            <person name="Brambilla E.M."/>
            <person name="Rohde M."/>
            <person name="Djao O.D."/>
            <person name="Goker M."/>
            <person name="Sikorski J."/>
            <person name="Tindall B.J."/>
            <person name="Woyke T."/>
            <person name="Bristow J."/>
            <person name="Eisen J.A."/>
            <person name="Markowitz V."/>
            <person name="Hugenholtz P."/>
            <person name="Kyrpides N.C."/>
            <person name="Klenk H.P."/>
            <person name="Mavromatis K."/>
        </authorList>
    </citation>
    <scope>NUCLEOTIDE SEQUENCE [LARGE SCALE GENOMIC DNA]</scope>
    <source>
        <strain evidence="5">ATCC 29530 / DSM 19594 / LMG 11500 / NCIMB 11436 / LSU 4</strain>
    </source>
</reference>
<dbReference type="PANTHER" id="PTHR34216">
    <property type="match status" value="1"/>
</dbReference>
<proteinExistence type="predicted"/>
<dbReference type="GO" id="GO:0005975">
    <property type="term" value="P:carbohydrate metabolic process"/>
    <property type="evidence" value="ECO:0007669"/>
    <property type="project" value="InterPro"/>
</dbReference>
<dbReference type="EMBL" id="CP002859">
    <property type="protein sequence ID" value="AEI46620.1"/>
    <property type="molecule type" value="Genomic_DNA"/>
</dbReference>
<evidence type="ECO:0000256" key="1">
    <source>
        <dbReference type="ARBA" id="ARBA00004613"/>
    </source>
</evidence>
<dbReference type="InterPro" id="IPR002509">
    <property type="entry name" value="NODB_dom"/>
</dbReference>
<dbReference type="Pfam" id="PF01522">
    <property type="entry name" value="Polysacc_deac_1"/>
    <property type="match status" value="1"/>
</dbReference>
<keyword evidence="5" id="KW-1185">Reference proteome</keyword>
<dbReference type="GO" id="GO:0005576">
    <property type="term" value="C:extracellular region"/>
    <property type="evidence" value="ECO:0007669"/>
    <property type="project" value="UniProtKB-SubCell"/>
</dbReference>
<gene>
    <name evidence="4" type="ordered locus">Runsl_0163</name>
</gene>
<reference evidence="5" key="1">
    <citation type="submission" date="2011-06" db="EMBL/GenBank/DDBJ databases">
        <title>The complete genome of chromosome of Runella slithyformis DSM 19594.</title>
        <authorList>
            <consortium name="US DOE Joint Genome Institute (JGI-PGF)"/>
            <person name="Lucas S."/>
            <person name="Han J."/>
            <person name="Lapidus A."/>
            <person name="Bruce D."/>
            <person name="Goodwin L."/>
            <person name="Pitluck S."/>
            <person name="Peters L."/>
            <person name="Kyrpides N."/>
            <person name="Mavromatis K."/>
            <person name="Ivanova N."/>
            <person name="Ovchinnikova G."/>
            <person name="Zhang X."/>
            <person name="Misra M."/>
            <person name="Detter J.C."/>
            <person name="Tapia R."/>
            <person name="Han C."/>
            <person name="Land M."/>
            <person name="Hauser L."/>
            <person name="Markowitz V."/>
            <person name="Cheng J.-F."/>
            <person name="Hugenholtz P."/>
            <person name="Woyke T."/>
            <person name="Wu D."/>
            <person name="Tindall B."/>
            <person name="Faehrich R."/>
            <person name="Brambilla E."/>
            <person name="Klenk H.-P."/>
            <person name="Eisen J.A."/>
        </authorList>
    </citation>
    <scope>NUCLEOTIDE SEQUENCE [LARGE SCALE GENOMIC DNA]</scope>
    <source>
        <strain evidence="5">ATCC 29530 / DSM 19594 / LMG 11500 / NCIMB 11436 / LSU 4</strain>
    </source>
</reference>
<name>A0A7U3ZG55_RUNSL</name>
<sequence>MLLVIIGLSVPAVLTFLLLRKTGQKIRILMYHKVDPHHRDMLTVTSEQLETHLDYLQKQGYEFLRTQHLSNRSLSVSKGVLITFDDAYVNNLEYAYPVLKKYNARATLFVPSGYAGQSSQWDIKAEPLLSPEQLRQLDTDVFELGLHSHTHRHYGKLTAAEIEEDLRQNIRFFNQHRLPFVPVFAYPYGGRPKDKSVKRQMQHTMATLGITFAFRIGNRLNRFPFSDPYEIQRIDIRGTDTLEDFARKVKWGKQF</sequence>
<dbReference type="GO" id="GO:0016810">
    <property type="term" value="F:hydrolase activity, acting on carbon-nitrogen (but not peptide) bonds"/>
    <property type="evidence" value="ECO:0007669"/>
    <property type="project" value="InterPro"/>
</dbReference>
<protein>
    <submittedName>
        <fullName evidence="4">Polysaccharide deacetylase</fullName>
    </submittedName>
</protein>
<accession>A0A7U3ZG55</accession>
<dbReference type="AlphaFoldDB" id="A0A7U3ZG55"/>
<dbReference type="InterPro" id="IPR011330">
    <property type="entry name" value="Glyco_hydro/deAcase_b/a-brl"/>
</dbReference>
<dbReference type="SUPFAM" id="SSF88713">
    <property type="entry name" value="Glycoside hydrolase/deacetylase"/>
    <property type="match status" value="1"/>
</dbReference>
<keyword evidence="2" id="KW-0732">Signal</keyword>
<dbReference type="PROSITE" id="PS51677">
    <property type="entry name" value="NODB"/>
    <property type="match status" value="1"/>
</dbReference>
<evidence type="ECO:0000256" key="2">
    <source>
        <dbReference type="ARBA" id="ARBA00022729"/>
    </source>
</evidence>
<comment type="subcellular location">
    <subcellularLocation>
        <location evidence="1">Secreted</location>
    </subcellularLocation>
</comment>
<dbReference type="Gene3D" id="3.20.20.370">
    <property type="entry name" value="Glycoside hydrolase/deacetylase"/>
    <property type="match status" value="1"/>
</dbReference>
<dbReference type="Proteomes" id="UP000000493">
    <property type="component" value="Chromosome"/>
</dbReference>
<organism evidence="4 5">
    <name type="scientific">Runella slithyformis (strain ATCC 29530 / DSM 19594 / LMG 11500 / NCIMB 11436 / LSU 4)</name>
    <dbReference type="NCBI Taxonomy" id="761193"/>
    <lineage>
        <taxon>Bacteria</taxon>
        <taxon>Pseudomonadati</taxon>
        <taxon>Bacteroidota</taxon>
        <taxon>Cytophagia</taxon>
        <taxon>Cytophagales</taxon>
        <taxon>Spirosomataceae</taxon>
        <taxon>Runella</taxon>
    </lineage>
</organism>
<dbReference type="KEGG" id="rsi:Runsl_0163"/>
<evidence type="ECO:0000313" key="4">
    <source>
        <dbReference type="EMBL" id="AEI46620.1"/>
    </source>
</evidence>
<evidence type="ECO:0000313" key="5">
    <source>
        <dbReference type="Proteomes" id="UP000000493"/>
    </source>
</evidence>
<dbReference type="RefSeq" id="WP_013925945.1">
    <property type="nucleotide sequence ID" value="NC_015703.1"/>
</dbReference>
<evidence type="ECO:0000259" key="3">
    <source>
        <dbReference type="PROSITE" id="PS51677"/>
    </source>
</evidence>
<dbReference type="PANTHER" id="PTHR34216:SF3">
    <property type="entry name" value="POLY-BETA-1,6-N-ACETYL-D-GLUCOSAMINE N-DEACETYLASE"/>
    <property type="match status" value="1"/>
</dbReference>